<evidence type="ECO:0000256" key="10">
    <source>
        <dbReference type="ARBA" id="ARBA00022840"/>
    </source>
</evidence>
<accession>A0A5C3NTJ7</accession>
<evidence type="ECO:0000256" key="2">
    <source>
        <dbReference type="ARBA" id="ARBA00004996"/>
    </source>
</evidence>
<evidence type="ECO:0000256" key="4">
    <source>
        <dbReference type="ARBA" id="ARBA00013247"/>
    </source>
</evidence>
<dbReference type="NCBIfam" id="TIGR01251">
    <property type="entry name" value="ribP_PPkin"/>
    <property type="match status" value="1"/>
</dbReference>
<keyword evidence="7" id="KW-0545">Nucleotide biosynthesis</keyword>
<evidence type="ECO:0000256" key="3">
    <source>
        <dbReference type="ARBA" id="ARBA00006478"/>
    </source>
</evidence>
<dbReference type="NCBIfam" id="NF002320">
    <property type="entry name" value="PRK01259.1"/>
    <property type="match status" value="1"/>
</dbReference>
<dbReference type="SUPFAM" id="SSF53271">
    <property type="entry name" value="PRTase-like"/>
    <property type="match status" value="1"/>
</dbReference>
<comment type="pathway">
    <text evidence="2">Metabolic intermediate biosynthesis; 5-phospho-alpha-D-ribose 1-diphosphate biosynthesis; 5-phospho-alpha-D-ribose 1-diphosphate from D-ribose 5-phosphate (route I): step 1/1.</text>
</comment>
<dbReference type="GO" id="GO:0005737">
    <property type="term" value="C:cytoplasm"/>
    <property type="evidence" value="ECO:0007669"/>
    <property type="project" value="UniProtKB-SubCell"/>
</dbReference>
<keyword evidence="15" id="KW-1185">Reference proteome</keyword>
<evidence type="ECO:0000256" key="11">
    <source>
        <dbReference type="ARBA" id="ARBA00022842"/>
    </source>
</evidence>
<keyword evidence="10" id="KW-0067">ATP-binding</keyword>
<comment type="catalytic activity">
    <reaction evidence="12">
        <text>D-ribose 5-phosphate + ATP = 5-phospho-alpha-D-ribose 1-diphosphate + AMP + H(+)</text>
        <dbReference type="Rhea" id="RHEA:15609"/>
        <dbReference type="ChEBI" id="CHEBI:15378"/>
        <dbReference type="ChEBI" id="CHEBI:30616"/>
        <dbReference type="ChEBI" id="CHEBI:58017"/>
        <dbReference type="ChEBI" id="CHEBI:78346"/>
        <dbReference type="ChEBI" id="CHEBI:456215"/>
        <dbReference type="EC" id="2.7.6.1"/>
    </reaction>
</comment>
<reference evidence="14 15" key="1">
    <citation type="journal article" date="2019" name="Nat. Ecol. Evol.">
        <title>Megaphylogeny resolves global patterns of mushroom evolution.</title>
        <authorList>
            <person name="Varga T."/>
            <person name="Krizsan K."/>
            <person name="Foldi C."/>
            <person name="Dima B."/>
            <person name="Sanchez-Garcia M."/>
            <person name="Sanchez-Ramirez S."/>
            <person name="Szollosi G.J."/>
            <person name="Szarkandi J.G."/>
            <person name="Papp V."/>
            <person name="Albert L."/>
            <person name="Andreopoulos W."/>
            <person name="Angelini C."/>
            <person name="Antonin V."/>
            <person name="Barry K.W."/>
            <person name="Bougher N.L."/>
            <person name="Buchanan P."/>
            <person name="Buyck B."/>
            <person name="Bense V."/>
            <person name="Catcheside P."/>
            <person name="Chovatia M."/>
            <person name="Cooper J."/>
            <person name="Damon W."/>
            <person name="Desjardin D."/>
            <person name="Finy P."/>
            <person name="Geml J."/>
            <person name="Haridas S."/>
            <person name="Hughes K."/>
            <person name="Justo A."/>
            <person name="Karasinski D."/>
            <person name="Kautmanova I."/>
            <person name="Kiss B."/>
            <person name="Kocsube S."/>
            <person name="Kotiranta H."/>
            <person name="LaButti K.M."/>
            <person name="Lechner B.E."/>
            <person name="Liimatainen K."/>
            <person name="Lipzen A."/>
            <person name="Lukacs Z."/>
            <person name="Mihaltcheva S."/>
            <person name="Morgado L.N."/>
            <person name="Niskanen T."/>
            <person name="Noordeloos M.E."/>
            <person name="Ohm R.A."/>
            <person name="Ortiz-Santana B."/>
            <person name="Ovrebo C."/>
            <person name="Racz N."/>
            <person name="Riley R."/>
            <person name="Savchenko A."/>
            <person name="Shiryaev A."/>
            <person name="Soop K."/>
            <person name="Spirin V."/>
            <person name="Szebenyi C."/>
            <person name="Tomsovsky M."/>
            <person name="Tulloss R.E."/>
            <person name="Uehling J."/>
            <person name="Grigoriev I.V."/>
            <person name="Vagvolgyi C."/>
            <person name="Papp T."/>
            <person name="Martin F.M."/>
            <person name="Miettinen O."/>
            <person name="Hibbett D.S."/>
            <person name="Nagy L.G."/>
        </authorList>
    </citation>
    <scope>NUCLEOTIDE SEQUENCE [LARGE SCALE GENOMIC DNA]</scope>
    <source>
        <strain evidence="14 15">OMC1185</strain>
    </source>
</reference>
<evidence type="ECO:0000256" key="5">
    <source>
        <dbReference type="ARBA" id="ARBA00022679"/>
    </source>
</evidence>
<dbReference type="InterPro" id="IPR000836">
    <property type="entry name" value="PRTase_dom"/>
</dbReference>
<dbReference type="GO" id="GO:0006015">
    <property type="term" value="P:5-phosphoribose 1-diphosphate biosynthetic process"/>
    <property type="evidence" value="ECO:0007669"/>
    <property type="project" value="TreeGrafter"/>
</dbReference>
<dbReference type="InterPro" id="IPR029099">
    <property type="entry name" value="Pribosyltran_N"/>
</dbReference>
<dbReference type="STRING" id="5364.A0A5C3NTJ7"/>
<name>A0A5C3NTJ7_9AGAM</name>
<feature type="domain" description="Ribose-phosphate pyrophosphokinase N-terminal" evidence="13">
    <location>
        <begin position="7"/>
        <end position="130"/>
    </location>
</feature>
<protein>
    <recommendedName>
        <fullName evidence="4">ribose-phosphate diphosphokinase</fullName>
        <ecNumber evidence="4">2.7.6.1</ecNumber>
    </recommendedName>
</protein>
<dbReference type="GO" id="GO:0004749">
    <property type="term" value="F:ribose phosphate diphosphokinase activity"/>
    <property type="evidence" value="ECO:0007669"/>
    <property type="project" value="UniProtKB-EC"/>
</dbReference>
<dbReference type="InterPro" id="IPR005946">
    <property type="entry name" value="Rib-P_diPkinase"/>
</dbReference>
<comment type="subcellular location">
    <subcellularLocation>
        <location evidence="1">Cytoplasm</location>
    </subcellularLocation>
</comment>
<keyword evidence="8" id="KW-0547">Nucleotide-binding</keyword>
<sequence length="328" mass="35494">MLNGTGIKLFSGTSHPELAEVIARRLGIPLSKAQVSRSGIGETQLRIAESVRSEDVYIIASPSPSVSPSATSVNTTLMELCIMIHACKIASAKRITAVLPLFMYARQDKKDKSRAPITAKLVANMIQKSGCDHVITMDLHASQIQGFFDVPVDKYLYAEPSVIQYIRSSFDTKDVVIVSPDAGGAKRATSMADRLGVDFALFHKERKKANEVSRMVLVGSVTGKIAILVDDMADTCGTLCLAAQHLSEAGAAKIYAFVTHGILSGNALEKLEKSALEKLVVTNTLPQAENVERCSKIEVIDIGNVLGEVIRRSHYGESVSKLFDEVPY</sequence>
<dbReference type="GO" id="GO:0009156">
    <property type="term" value="P:ribonucleoside monophosphate biosynthetic process"/>
    <property type="evidence" value="ECO:0007669"/>
    <property type="project" value="InterPro"/>
</dbReference>
<evidence type="ECO:0000256" key="7">
    <source>
        <dbReference type="ARBA" id="ARBA00022727"/>
    </source>
</evidence>
<dbReference type="InterPro" id="IPR000842">
    <property type="entry name" value="PRib_PP_synth_CS"/>
</dbReference>
<gene>
    <name evidence="14" type="ORF">OE88DRAFT_1744077</name>
</gene>
<dbReference type="Pfam" id="PF13793">
    <property type="entry name" value="Pribosyltran_N"/>
    <property type="match status" value="1"/>
</dbReference>
<keyword evidence="9 14" id="KW-0418">Kinase</keyword>
<dbReference type="EMBL" id="ML213503">
    <property type="protein sequence ID" value="TFK57071.1"/>
    <property type="molecule type" value="Genomic_DNA"/>
</dbReference>
<evidence type="ECO:0000313" key="14">
    <source>
        <dbReference type="EMBL" id="TFK57071.1"/>
    </source>
</evidence>
<dbReference type="Gene3D" id="3.40.50.2020">
    <property type="match status" value="2"/>
</dbReference>
<dbReference type="GO" id="GO:0002189">
    <property type="term" value="C:ribose phosphate diphosphokinase complex"/>
    <property type="evidence" value="ECO:0007669"/>
    <property type="project" value="TreeGrafter"/>
</dbReference>
<keyword evidence="5" id="KW-0808">Transferase</keyword>
<dbReference type="GO" id="GO:0000287">
    <property type="term" value="F:magnesium ion binding"/>
    <property type="evidence" value="ECO:0007669"/>
    <property type="project" value="InterPro"/>
</dbReference>
<comment type="similarity">
    <text evidence="3">Belongs to the ribose-phosphate pyrophosphokinase family.</text>
</comment>
<dbReference type="Proteomes" id="UP000305948">
    <property type="component" value="Unassembled WGS sequence"/>
</dbReference>
<evidence type="ECO:0000313" key="15">
    <source>
        <dbReference type="Proteomes" id="UP000305948"/>
    </source>
</evidence>
<dbReference type="GO" id="GO:0005524">
    <property type="term" value="F:ATP binding"/>
    <property type="evidence" value="ECO:0007669"/>
    <property type="project" value="UniProtKB-KW"/>
</dbReference>
<dbReference type="CDD" id="cd06223">
    <property type="entry name" value="PRTases_typeI"/>
    <property type="match status" value="1"/>
</dbReference>
<keyword evidence="6" id="KW-0479">Metal-binding</keyword>
<dbReference type="FunFam" id="3.40.50.2020:FF:000014">
    <property type="entry name" value="Ribose-phosphate pyrophosphokinase 1"/>
    <property type="match status" value="1"/>
</dbReference>
<evidence type="ECO:0000256" key="9">
    <source>
        <dbReference type="ARBA" id="ARBA00022777"/>
    </source>
</evidence>
<dbReference type="GO" id="GO:0006164">
    <property type="term" value="P:purine nucleotide biosynthetic process"/>
    <property type="evidence" value="ECO:0007669"/>
    <property type="project" value="TreeGrafter"/>
</dbReference>
<proteinExistence type="inferred from homology"/>
<dbReference type="Pfam" id="PF14572">
    <property type="entry name" value="Pribosyl_synth"/>
    <property type="match status" value="1"/>
</dbReference>
<evidence type="ECO:0000256" key="1">
    <source>
        <dbReference type="ARBA" id="ARBA00004496"/>
    </source>
</evidence>
<dbReference type="InterPro" id="IPR029057">
    <property type="entry name" value="PRTase-like"/>
</dbReference>
<evidence type="ECO:0000256" key="6">
    <source>
        <dbReference type="ARBA" id="ARBA00022723"/>
    </source>
</evidence>
<keyword evidence="11" id="KW-0460">Magnesium</keyword>
<evidence type="ECO:0000259" key="13">
    <source>
        <dbReference type="Pfam" id="PF13793"/>
    </source>
</evidence>
<dbReference type="PANTHER" id="PTHR10210:SF32">
    <property type="entry name" value="RIBOSE-PHOSPHATE PYROPHOSPHOKINASE 2"/>
    <property type="match status" value="1"/>
</dbReference>
<dbReference type="PANTHER" id="PTHR10210">
    <property type="entry name" value="RIBOSE-PHOSPHATE DIPHOSPHOKINASE FAMILY MEMBER"/>
    <property type="match status" value="1"/>
</dbReference>
<dbReference type="PROSITE" id="PS00114">
    <property type="entry name" value="PRPP_SYNTHASE"/>
    <property type="match status" value="1"/>
</dbReference>
<dbReference type="EC" id="2.7.6.1" evidence="4"/>
<dbReference type="AlphaFoldDB" id="A0A5C3NTJ7"/>
<dbReference type="SMART" id="SM01400">
    <property type="entry name" value="Pribosyltran_N"/>
    <property type="match status" value="1"/>
</dbReference>
<dbReference type="FunFam" id="3.40.50.2020:FF:000005">
    <property type="entry name" value="Ribose-phosphate pyrophosphokinase 1"/>
    <property type="match status" value="1"/>
</dbReference>
<evidence type="ECO:0000256" key="12">
    <source>
        <dbReference type="ARBA" id="ARBA00049535"/>
    </source>
</evidence>
<dbReference type="GO" id="GO:0016301">
    <property type="term" value="F:kinase activity"/>
    <property type="evidence" value="ECO:0007669"/>
    <property type="project" value="UniProtKB-KW"/>
</dbReference>
<evidence type="ECO:0000256" key="8">
    <source>
        <dbReference type="ARBA" id="ARBA00022741"/>
    </source>
</evidence>
<organism evidence="14 15">
    <name type="scientific">Heliocybe sulcata</name>
    <dbReference type="NCBI Taxonomy" id="5364"/>
    <lineage>
        <taxon>Eukaryota</taxon>
        <taxon>Fungi</taxon>
        <taxon>Dikarya</taxon>
        <taxon>Basidiomycota</taxon>
        <taxon>Agaricomycotina</taxon>
        <taxon>Agaricomycetes</taxon>
        <taxon>Gloeophyllales</taxon>
        <taxon>Gloeophyllaceae</taxon>
        <taxon>Heliocybe</taxon>
    </lineage>
</organism>
<dbReference type="OrthoDB" id="413572at2759"/>